<dbReference type="EMBL" id="QTKX01000001">
    <property type="protein sequence ID" value="MBS8263630.1"/>
    <property type="molecule type" value="Genomic_DNA"/>
</dbReference>
<protein>
    <submittedName>
        <fullName evidence="2">DUF402 domain-containing protein</fullName>
    </submittedName>
</protein>
<keyword evidence="3" id="KW-1185">Reference proteome</keyword>
<dbReference type="InterPro" id="IPR007295">
    <property type="entry name" value="DUF402"/>
</dbReference>
<dbReference type="PANTHER" id="PTHR41271">
    <property type="entry name" value="DUF402 DOMAIN-CONTAINING PROTEIN"/>
    <property type="match status" value="1"/>
</dbReference>
<accession>A0A944CJI3</accession>
<name>A0A944CJI3_9BACI</name>
<dbReference type="Gene3D" id="2.40.380.10">
    <property type="entry name" value="FomD-like"/>
    <property type="match status" value="1"/>
</dbReference>
<dbReference type="RefSeq" id="WP_213367182.1">
    <property type="nucleotide sequence ID" value="NZ_QTKX01000001.1"/>
</dbReference>
<evidence type="ECO:0000313" key="2">
    <source>
        <dbReference type="EMBL" id="MBS8263630.1"/>
    </source>
</evidence>
<dbReference type="PANTHER" id="PTHR41271:SF1">
    <property type="entry name" value="DUF402 DOMAIN-CONTAINING PROTEIN"/>
    <property type="match status" value="1"/>
</dbReference>
<feature type="domain" description="DUF402" evidence="1">
    <location>
        <begin position="68"/>
        <end position="166"/>
    </location>
</feature>
<evidence type="ECO:0000313" key="3">
    <source>
        <dbReference type="Proteomes" id="UP000761411"/>
    </source>
</evidence>
<organism evidence="2 3">
    <name type="scientific">Mesobacillus boroniphilus</name>
    <dbReference type="NCBI Taxonomy" id="308892"/>
    <lineage>
        <taxon>Bacteria</taxon>
        <taxon>Bacillati</taxon>
        <taxon>Bacillota</taxon>
        <taxon>Bacilli</taxon>
        <taxon>Bacillales</taxon>
        <taxon>Bacillaceae</taxon>
        <taxon>Mesobacillus</taxon>
    </lineage>
</organism>
<gene>
    <name evidence="2" type="ORF">DYI25_04125</name>
</gene>
<proteinExistence type="predicted"/>
<dbReference type="AlphaFoldDB" id="A0A944CJI3"/>
<comment type="caution">
    <text evidence="2">The sequence shown here is derived from an EMBL/GenBank/DDBJ whole genome shotgun (WGS) entry which is preliminary data.</text>
</comment>
<dbReference type="Proteomes" id="UP000761411">
    <property type="component" value="Unassembled WGS sequence"/>
</dbReference>
<dbReference type="InterPro" id="IPR035930">
    <property type="entry name" value="FomD-like_sf"/>
</dbReference>
<evidence type="ECO:0000259" key="1">
    <source>
        <dbReference type="Pfam" id="PF04167"/>
    </source>
</evidence>
<dbReference type="SUPFAM" id="SSF159234">
    <property type="entry name" value="FomD-like"/>
    <property type="match status" value="1"/>
</dbReference>
<sequence>MNDLKLKRKYGDRADWLRVVQREFIQDFFDEEGFKGYVTLLMVIKITEPLYVLYRDKRVCIVDEGYTWLQHFPEGARHSVTTMFNSKGEVVQWYIDICLQNGIDNGRPWMDDLFLDIIILPTGEVFNKDTEELELALSSGIIAEEQFNIAISEADTIKKQIEANEFDLLHLTKIHKERLELQMSSRQF</sequence>
<dbReference type="Pfam" id="PF04167">
    <property type="entry name" value="DUF402"/>
    <property type="match status" value="1"/>
</dbReference>
<reference evidence="2 3" key="1">
    <citation type="journal article" date="2021" name="Microorganisms">
        <title>Bacterial Dimethylsulfoniopropionate Biosynthesis in the East China Sea.</title>
        <authorList>
            <person name="Liu J."/>
            <person name="Zhang Y."/>
            <person name="Liu J."/>
            <person name="Zhong H."/>
            <person name="Williams B.T."/>
            <person name="Zheng Y."/>
            <person name="Curson A.R.J."/>
            <person name="Sun C."/>
            <person name="Sun H."/>
            <person name="Song D."/>
            <person name="Wagner Mackenzie B."/>
            <person name="Bermejo Martinez A."/>
            <person name="Todd J.D."/>
            <person name="Zhang X.H."/>
        </authorList>
    </citation>
    <scope>NUCLEOTIDE SEQUENCE [LARGE SCALE GENOMIC DNA]</scope>
    <source>
        <strain evidence="2 3">ESS08</strain>
    </source>
</reference>